<keyword evidence="2" id="KW-1185">Reference proteome</keyword>
<comment type="caution">
    <text evidence="1">The sequence shown here is derived from an EMBL/GenBank/DDBJ whole genome shotgun (WGS) entry which is preliminary data.</text>
</comment>
<dbReference type="AlphaFoldDB" id="A0A0B2UVV2"/>
<dbReference type="Proteomes" id="UP000031036">
    <property type="component" value="Unassembled WGS sequence"/>
</dbReference>
<accession>A0A0B2UVV2</accession>
<feature type="non-terminal residue" evidence="1">
    <location>
        <position position="195"/>
    </location>
</feature>
<evidence type="ECO:0000313" key="1">
    <source>
        <dbReference type="EMBL" id="KHN75206.1"/>
    </source>
</evidence>
<organism evidence="1 2">
    <name type="scientific">Toxocara canis</name>
    <name type="common">Canine roundworm</name>
    <dbReference type="NCBI Taxonomy" id="6265"/>
    <lineage>
        <taxon>Eukaryota</taxon>
        <taxon>Metazoa</taxon>
        <taxon>Ecdysozoa</taxon>
        <taxon>Nematoda</taxon>
        <taxon>Chromadorea</taxon>
        <taxon>Rhabditida</taxon>
        <taxon>Spirurina</taxon>
        <taxon>Ascaridomorpha</taxon>
        <taxon>Ascaridoidea</taxon>
        <taxon>Toxocaridae</taxon>
        <taxon>Toxocara</taxon>
    </lineage>
</organism>
<dbReference type="EMBL" id="JPKZ01002769">
    <property type="protein sequence ID" value="KHN75206.1"/>
    <property type="molecule type" value="Genomic_DNA"/>
</dbReference>
<protein>
    <submittedName>
        <fullName evidence="1">Uncharacterized protein</fullName>
    </submittedName>
</protein>
<proteinExistence type="predicted"/>
<gene>
    <name evidence="1" type="ORF">Tcan_00655</name>
</gene>
<reference evidence="1 2" key="1">
    <citation type="submission" date="2014-11" db="EMBL/GenBank/DDBJ databases">
        <title>Genetic blueprint of the zoonotic pathogen Toxocara canis.</title>
        <authorList>
            <person name="Zhu X.-Q."/>
            <person name="Korhonen P.K."/>
            <person name="Cai H."/>
            <person name="Young N.D."/>
            <person name="Nejsum P."/>
            <person name="von Samson-Himmelstjerna G."/>
            <person name="Boag P.R."/>
            <person name="Tan P."/>
            <person name="Li Q."/>
            <person name="Min J."/>
            <person name="Yang Y."/>
            <person name="Wang X."/>
            <person name="Fang X."/>
            <person name="Hall R.S."/>
            <person name="Hofmann A."/>
            <person name="Sternberg P.W."/>
            <person name="Jex A.R."/>
            <person name="Gasser R.B."/>
        </authorList>
    </citation>
    <scope>NUCLEOTIDE SEQUENCE [LARGE SCALE GENOMIC DNA]</scope>
    <source>
        <strain evidence="1">PN_DK_2014</strain>
    </source>
</reference>
<evidence type="ECO:0000313" key="2">
    <source>
        <dbReference type="Proteomes" id="UP000031036"/>
    </source>
</evidence>
<name>A0A0B2UVV2_TOXCA</name>
<sequence>MPLMEISFFVRTMLSYNLRVSIVEAFVSSNETFPYQTAAHSLQVISFSISTVRKTVATPTTTAFLVMLPSTSLKKPLFKAQQSVSFPHSNTLVAMNFISLRWRKNMIMNKNRKYLILKKSARCVEKQQAVKETILSQCSSHVTISAVHHFKYSLLKPSPSFATLYTTSTAPSRLKRERFVVLSLMPTYLQIMAEI</sequence>